<dbReference type="RefSeq" id="XP_067802014.1">
    <property type="nucleotide sequence ID" value="XM_067948483.1"/>
</dbReference>
<comment type="similarity">
    <text evidence="2">Belongs to the WD repeat HIR1 family.</text>
</comment>
<dbReference type="GO" id="GO:0033186">
    <property type="term" value="C:CAF-1 complex"/>
    <property type="evidence" value="ECO:0007669"/>
    <property type="project" value="TreeGrafter"/>
</dbReference>
<dbReference type="InterPro" id="IPR015943">
    <property type="entry name" value="WD40/YVTN_repeat-like_dom_sf"/>
</dbReference>
<keyword evidence="7" id="KW-0234">DNA repair</keyword>
<evidence type="ECO:0000256" key="2">
    <source>
        <dbReference type="ARBA" id="ARBA00007306"/>
    </source>
</evidence>
<reference evidence="12" key="1">
    <citation type="journal article" date="2023" name="Nat. Microbiol.">
        <title>Babesia duncani multi-omics identifies virulence factors and drug targets.</title>
        <authorList>
            <person name="Singh P."/>
            <person name="Lonardi S."/>
            <person name="Liang Q."/>
            <person name="Vydyam P."/>
            <person name="Khabirova E."/>
            <person name="Fang T."/>
            <person name="Gihaz S."/>
            <person name="Thekkiniath J."/>
            <person name="Munshi M."/>
            <person name="Abel S."/>
            <person name="Ciampossin L."/>
            <person name="Batugedara G."/>
            <person name="Gupta M."/>
            <person name="Lu X.M."/>
            <person name="Lenz T."/>
            <person name="Chakravarty S."/>
            <person name="Cornillot E."/>
            <person name="Hu Y."/>
            <person name="Ma W."/>
            <person name="Gonzalez L.M."/>
            <person name="Sanchez S."/>
            <person name="Estrada K."/>
            <person name="Sanchez-Flores A."/>
            <person name="Montero E."/>
            <person name="Harb O.S."/>
            <person name="Le Roch K.G."/>
            <person name="Mamoun C.B."/>
        </authorList>
    </citation>
    <scope>NUCLEOTIDE SEQUENCE</scope>
    <source>
        <strain evidence="12">WA1</strain>
    </source>
</reference>
<comment type="caution">
    <text evidence="12">The sequence shown here is derived from an EMBL/GenBank/DDBJ whole genome shotgun (WGS) entry which is preliminary data.</text>
</comment>
<dbReference type="SMART" id="SM00320">
    <property type="entry name" value="WD40"/>
    <property type="match status" value="5"/>
</dbReference>
<dbReference type="PANTHER" id="PTHR15271:SF4">
    <property type="entry name" value="CHROMATIN ASSEMBLY FACTOR 1 SUBUNIT B"/>
    <property type="match status" value="1"/>
</dbReference>
<dbReference type="EMBL" id="JALLKP010000005">
    <property type="protein sequence ID" value="KAK2195171.1"/>
    <property type="molecule type" value="Genomic_DNA"/>
</dbReference>
<evidence type="ECO:0000313" key="13">
    <source>
        <dbReference type="Proteomes" id="UP001214638"/>
    </source>
</evidence>
<dbReference type="InterPro" id="IPR001680">
    <property type="entry name" value="WD40_rpt"/>
</dbReference>
<dbReference type="GO" id="GO:0006335">
    <property type="term" value="P:DNA replication-dependent chromatin assembly"/>
    <property type="evidence" value="ECO:0007669"/>
    <property type="project" value="InterPro"/>
</dbReference>
<dbReference type="InterPro" id="IPR055410">
    <property type="entry name" value="Beta-prop_CAF1B_HIR1"/>
</dbReference>
<keyword evidence="6" id="KW-0156">Chromatin regulator</keyword>
<keyword evidence="8" id="KW-0539">Nucleus</keyword>
<dbReference type="GO" id="GO:0006334">
    <property type="term" value="P:nucleosome assembly"/>
    <property type="evidence" value="ECO:0007669"/>
    <property type="project" value="TreeGrafter"/>
</dbReference>
<gene>
    <name evidence="12" type="ORF">BdWA1_003473</name>
</gene>
<evidence type="ECO:0000256" key="9">
    <source>
        <dbReference type="PROSITE-ProRule" id="PRU00221"/>
    </source>
</evidence>
<feature type="compositionally biased region" description="Basic residues" evidence="10">
    <location>
        <begin position="401"/>
        <end position="410"/>
    </location>
</feature>
<evidence type="ECO:0000256" key="3">
    <source>
        <dbReference type="ARBA" id="ARBA00022574"/>
    </source>
</evidence>
<evidence type="ECO:0000256" key="6">
    <source>
        <dbReference type="ARBA" id="ARBA00022853"/>
    </source>
</evidence>
<dbReference type="Pfam" id="PF00400">
    <property type="entry name" value="WD40"/>
    <property type="match status" value="1"/>
</dbReference>
<name>A0AAD9PIH1_9APIC</name>
<evidence type="ECO:0000256" key="10">
    <source>
        <dbReference type="SAM" id="MobiDB-lite"/>
    </source>
</evidence>
<dbReference type="InterPro" id="IPR036322">
    <property type="entry name" value="WD40_repeat_dom_sf"/>
</dbReference>
<evidence type="ECO:0000313" key="12">
    <source>
        <dbReference type="EMBL" id="KAK2195171.1"/>
    </source>
</evidence>
<keyword evidence="13" id="KW-1185">Reference proteome</keyword>
<dbReference type="PROSITE" id="PS50294">
    <property type="entry name" value="WD_REPEATS_REGION"/>
    <property type="match status" value="2"/>
</dbReference>
<feature type="compositionally biased region" description="Basic and acidic residues" evidence="10">
    <location>
        <begin position="422"/>
        <end position="431"/>
    </location>
</feature>
<organism evidence="12 13">
    <name type="scientific">Babesia duncani</name>
    <dbReference type="NCBI Taxonomy" id="323732"/>
    <lineage>
        <taxon>Eukaryota</taxon>
        <taxon>Sar</taxon>
        <taxon>Alveolata</taxon>
        <taxon>Apicomplexa</taxon>
        <taxon>Aconoidasida</taxon>
        <taxon>Piroplasmida</taxon>
        <taxon>Babesiidae</taxon>
        <taxon>Babesia</taxon>
    </lineage>
</organism>
<dbReference type="InterPro" id="IPR045145">
    <property type="entry name" value="PTHR15271"/>
</dbReference>
<feature type="region of interest" description="Disordered" evidence="10">
    <location>
        <begin position="389"/>
        <end position="460"/>
    </location>
</feature>
<feature type="domain" description="CAF1B/HIR1 beta-propeller" evidence="11">
    <location>
        <begin position="4"/>
        <end position="307"/>
    </location>
</feature>
<evidence type="ECO:0000256" key="5">
    <source>
        <dbReference type="ARBA" id="ARBA00022763"/>
    </source>
</evidence>
<evidence type="ECO:0000259" key="11">
    <source>
        <dbReference type="Pfam" id="PF24105"/>
    </source>
</evidence>
<dbReference type="GeneID" id="94337770"/>
<dbReference type="PROSITE" id="PS50082">
    <property type="entry name" value="WD_REPEATS_2"/>
    <property type="match status" value="2"/>
</dbReference>
<evidence type="ECO:0000256" key="4">
    <source>
        <dbReference type="ARBA" id="ARBA00022737"/>
    </source>
</evidence>
<sequence length="610" mass="69565">MPRVFLPQILWHSKDNKHADRVYSIDFQPPPIAKESQNPTKLKTTTLRLATGGADEFVHIWQITIHEQAPQYTINKSSLNALNLQPCEQPFSVKVLARLVGHIGEVNAVRWNSHGTILATGGEDRCIFLWKKEETDQTLLESNKEYEEQWSRLSYYRLSNVVNTICWCPDGRLLAVATEDGHVSLVDTLVEGNGKIRYFEAHSSFAQGVSICPKNSLLASMGSDQSLRIWKRKGEKGWKNVLVLKSARDRPEPLKESEENIKESGLDDGRYTRSVFMSEELKTFFRRLDWSPDGRFLVAPAGIRYNIIQNTEEQQDQSIENKKEAEVPLQNIDTSNPVYTLYIFHRKLIHLGLPMITHISPTDAFVSVRFCPMDLSKLERQRINFFNTLMNGTKGGANPKPKTKASKKKRESAQLPTVGIKEFFDAPKPEQPEQLGEPEEAQDPQEPDEPQQPQAEQPEAHVEPTIKEIQDIVMDQQEEKGVNEEVPPGRMGKRIPKKPQFYHDIMQVSIRPRSTHVRKPKEKKLPEEQEYDTDIEEDVIIPRFLFAVGTIDGSLCFYDTKENSGPIAVLKNLHFCTITDVSWSHDGLVCASSSSDGYVTFVVFTRNEFY</sequence>
<dbReference type="Pfam" id="PF24105">
    <property type="entry name" value="Beta-prop_CAF1B_HIR1"/>
    <property type="match status" value="1"/>
</dbReference>
<evidence type="ECO:0000256" key="8">
    <source>
        <dbReference type="ARBA" id="ARBA00023242"/>
    </source>
</evidence>
<feature type="compositionally biased region" description="Acidic residues" evidence="10">
    <location>
        <begin position="436"/>
        <end position="449"/>
    </location>
</feature>
<keyword evidence="5" id="KW-0227">DNA damage</keyword>
<accession>A0AAD9PIH1</accession>
<evidence type="ECO:0000256" key="1">
    <source>
        <dbReference type="ARBA" id="ARBA00004123"/>
    </source>
</evidence>
<dbReference type="PANTHER" id="PTHR15271">
    <property type="entry name" value="CHROMATIN ASSEMBLY FACTOR 1 SUBUNIT B"/>
    <property type="match status" value="1"/>
</dbReference>
<evidence type="ECO:0000256" key="7">
    <source>
        <dbReference type="ARBA" id="ARBA00023204"/>
    </source>
</evidence>
<keyword evidence="4" id="KW-0677">Repeat</keyword>
<dbReference type="Proteomes" id="UP001214638">
    <property type="component" value="Unassembled WGS sequence"/>
</dbReference>
<dbReference type="Gene3D" id="2.130.10.10">
    <property type="entry name" value="YVTN repeat-like/Quinoprotein amine dehydrogenase"/>
    <property type="match status" value="2"/>
</dbReference>
<dbReference type="AlphaFoldDB" id="A0AAD9PIH1"/>
<proteinExistence type="inferred from homology"/>
<dbReference type="SUPFAM" id="SSF50978">
    <property type="entry name" value="WD40 repeat-like"/>
    <property type="match status" value="1"/>
</dbReference>
<dbReference type="GO" id="GO:0005634">
    <property type="term" value="C:nucleus"/>
    <property type="evidence" value="ECO:0007669"/>
    <property type="project" value="UniProtKB-SubCell"/>
</dbReference>
<keyword evidence="3 9" id="KW-0853">WD repeat</keyword>
<feature type="repeat" description="WD" evidence="9">
    <location>
        <begin position="199"/>
        <end position="231"/>
    </location>
</feature>
<dbReference type="KEGG" id="bdw:94337770"/>
<feature type="repeat" description="WD" evidence="9">
    <location>
        <begin position="99"/>
        <end position="140"/>
    </location>
</feature>
<comment type="subcellular location">
    <subcellularLocation>
        <location evidence="1">Nucleus</location>
    </subcellularLocation>
</comment>
<protein>
    <recommendedName>
        <fullName evidence="11">CAF1B/HIR1 beta-propeller domain-containing protein</fullName>
    </recommendedName>
</protein>
<dbReference type="GO" id="GO:0006281">
    <property type="term" value="P:DNA repair"/>
    <property type="evidence" value="ECO:0007669"/>
    <property type="project" value="UniProtKB-KW"/>
</dbReference>